<evidence type="ECO:0000313" key="1">
    <source>
        <dbReference type="EMBL" id="VEN58868.1"/>
    </source>
</evidence>
<name>A0A653DFV0_CALMS</name>
<dbReference type="OrthoDB" id="6716908at2759"/>
<organism evidence="1 2">
    <name type="scientific">Callosobruchus maculatus</name>
    <name type="common">Southern cowpea weevil</name>
    <name type="synonym">Pulse bruchid</name>
    <dbReference type="NCBI Taxonomy" id="64391"/>
    <lineage>
        <taxon>Eukaryota</taxon>
        <taxon>Metazoa</taxon>
        <taxon>Ecdysozoa</taxon>
        <taxon>Arthropoda</taxon>
        <taxon>Hexapoda</taxon>
        <taxon>Insecta</taxon>
        <taxon>Pterygota</taxon>
        <taxon>Neoptera</taxon>
        <taxon>Endopterygota</taxon>
        <taxon>Coleoptera</taxon>
        <taxon>Polyphaga</taxon>
        <taxon>Cucujiformia</taxon>
        <taxon>Chrysomeloidea</taxon>
        <taxon>Chrysomelidae</taxon>
        <taxon>Bruchinae</taxon>
        <taxon>Bruchini</taxon>
        <taxon>Callosobruchus</taxon>
    </lineage>
</organism>
<gene>
    <name evidence="1" type="ORF">CALMAC_LOCUS17102</name>
</gene>
<dbReference type="Proteomes" id="UP000410492">
    <property type="component" value="Unassembled WGS sequence"/>
</dbReference>
<dbReference type="AlphaFoldDB" id="A0A653DFV0"/>
<proteinExistence type="predicted"/>
<reference evidence="1 2" key="1">
    <citation type="submission" date="2019-01" db="EMBL/GenBank/DDBJ databases">
        <authorList>
            <person name="Sayadi A."/>
        </authorList>
    </citation>
    <scope>NUCLEOTIDE SEQUENCE [LARGE SCALE GENOMIC DNA]</scope>
</reference>
<sequence>MLFKKSSSHIPLINEEETDHSSLCSKEPNAITEDTKTQERNSVREKDGDFCEAALKLLLDNMTTANDVSSIFETDVHLKESLGDKKCKERCEFCSRKCCNNGKICCDRKKLQFYLLNQSIYRLSSISLCKENTSCHVKEESKEKQNEKPKRFECNSLNFSTESLRSAEKLETLKKIRRRMRNMEKYYPEVYNDQTNIIEQYGGNGSILNVKTELLDMDMTNSAVFWV</sequence>
<protein>
    <submittedName>
        <fullName evidence="1">Uncharacterized protein</fullName>
    </submittedName>
</protein>
<accession>A0A653DFV0</accession>
<dbReference type="EMBL" id="CAACVG010011790">
    <property type="protein sequence ID" value="VEN58868.1"/>
    <property type="molecule type" value="Genomic_DNA"/>
</dbReference>
<keyword evidence="2" id="KW-1185">Reference proteome</keyword>
<evidence type="ECO:0000313" key="2">
    <source>
        <dbReference type="Proteomes" id="UP000410492"/>
    </source>
</evidence>